<proteinExistence type="predicted"/>
<gene>
    <name evidence="2" type="ORF">TSOC_001063</name>
</gene>
<dbReference type="Proteomes" id="UP000236333">
    <property type="component" value="Unassembled WGS sequence"/>
</dbReference>
<feature type="signal peptide" evidence="1">
    <location>
        <begin position="1"/>
        <end position="32"/>
    </location>
</feature>
<evidence type="ECO:0000313" key="3">
    <source>
        <dbReference type="Proteomes" id="UP000236333"/>
    </source>
</evidence>
<protein>
    <submittedName>
        <fullName evidence="2">Uncharacterized protein</fullName>
    </submittedName>
</protein>
<sequence>MASTGRCCSVAPRRLTLSIAIALGLLCHHAIATASLQSAASSLPTASAQPDVWGANGLLSRWREMLTARAGVGEPAPSVFEQAFTATFDSKEPDEVDSTMEQFHALLRWVEANPSPSAEQLAFLPEFRSDTARKVSQAAVLLARGDSKDESSVAAALADITAQLAAASEWRGYPTTRRLLVGSLLKKRLDFGGRFPAKVQAAADDVMLQLFALHKKSAAARGAVQFFHVSKSGGTNLCQSAQANGCASEGFDTHTNCLIRDFSDSPRWVTYNAHKYVQYRMSSRQGLPWFVNFHTFRPAVTCEQRRAYLHSHSFNFYANEYTNPLGAEGSTSEMCEDFVNLIMFRNPNDRLKSQIGWVQKLYKEYYTEVDTRAAFANRTSGFWERLVPAGVNNYYIRSLLGQRFFEYPVNQVTAADTELAKLASLQHDILLVLEDKGRNELAMRVGLGWAQALRDEAVRSSAELGDAVALPLDWDAMLERNGPDGEVYRFAREMQALDAMLWNFVSVADGTVGLANPSSGSCGYVSMGSAEAAARLTERLSHVQLPAVLLRPEGEEQLPLEGAAAATTAAADAAVVPATATAVAVKAAGKGAGAVTVAAAAAKGSSSTHGTGAAVLRGGIAASGGKHGAPVVTIARRSHRRLLWV</sequence>
<evidence type="ECO:0000313" key="2">
    <source>
        <dbReference type="EMBL" id="PNH12021.1"/>
    </source>
</evidence>
<dbReference type="EMBL" id="PGGS01000016">
    <property type="protein sequence ID" value="PNH12021.1"/>
    <property type="molecule type" value="Genomic_DNA"/>
</dbReference>
<organism evidence="2 3">
    <name type="scientific">Tetrabaena socialis</name>
    <dbReference type="NCBI Taxonomy" id="47790"/>
    <lineage>
        <taxon>Eukaryota</taxon>
        <taxon>Viridiplantae</taxon>
        <taxon>Chlorophyta</taxon>
        <taxon>core chlorophytes</taxon>
        <taxon>Chlorophyceae</taxon>
        <taxon>CS clade</taxon>
        <taxon>Chlamydomonadales</taxon>
        <taxon>Tetrabaenaceae</taxon>
        <taxon>Tetrabaena</taxon>
    </lineage>
</organism>
<keyword evidence="1" id="KW-0732">Signal</keyword>
<name>A0A2J8AHP3_9CHLO</name>
<accession>A0A2J8AHP3</accession>
<dbReference type="OrthoDB" id="530351at2759"/>
<dbReference type="AlphaFoldDB" id="A0A2J8AHP3"/>
<feature type="chain" id="PRO_5014441032" evidence="1">
    <location>
        <begin position="33"/>
        <end position="645"/>
    </location>
</feature>
<evidence type="ECO:0000256" key="1">
    <source>
        <dbReference type="SAM" id="SignalP"/>
    </source>
</evidence>
<reference evidence="2 3" key="1">
    <citation type="journal article" date="2017" name="Mol. Biol. Evol.">
        <title>The 4-celled Tetrabaena socialis nuclear genome reveals the essential components for genetic control of cell number at the origin of multicellularity in the volvocine lineage.</title>
        <authorList>
            <person name="Featherston J."/>
            <person name="Arakaki Y."/>
            <person name="Hanschen E.R."/>
            <person name="Ferris P.J."/>
            <person name="Michod R.E."/>
            <person name="Olson B.J.S.C."/>
            <person name="Nozaki H."/>
            <person name="Durand P.M."/>
        </authorList>
    </citation>
    <scope>NUCLEOTIDE SEQUENCE [LARGE SCALE GENOMIC DNA]</scope>
    <source>
        <strain evidence="2 3">NIES-571</strain>
    </source>
</reference>
<keyword evidence="3" id="KW-1185">Reference proteome</keyword>
<comment type="caution">
    <text evidence="2">The sequence shown here is derived from an EMBL/GenBank/DDBJ whole genome shotgun (WGS) entry which is preliminary data.</text>
</comment>